<organism evidence="3 4">
    <name type="scientific">Oculimacula yallundae</name>
    <dbReference type="NCBI Taxonomy" id="86028"/>
    <lineage>
        <taxon>Eukaryota</taxon>
        <taxon>Fungi</taxon>
        <taxon>Dikarya</taxon>
        <taxon>Ascomycota</taxon>
        <taxon>Pezizomycotina</taxon>
        <taxon>Leotiomycetes</taxon>
        <taxon>Helotiales</taxon>
        <taxon>Ploettnerulaceae</taxon>
        <taxon>Oculimacula</taxon>
    </lineage>
</organism>
<keyword evidence="2" id="KW-0812">Transmembrane</keyword>
<keyword evidence="2" id="KW-0472">Membrane</keyword>
<feature type="transmembrane region" description="Helical" evidence="2">
    <location>
        <begin position="173"/>
        <end position="201"/>
    </location>
</feature>
<gene>
    <name evidence="3" type="ORF">VTL71DRAFT_1177</name>
</gene>
<name>A0ABR4D4H5_9HELO</name>
<proteinExistence type="predicted"/>
<evidence type="ECO:0000256" key="2">
    <source>
        <dbReference type="SAM" id="Phobius"/>
    </source>
</evidence>
<protein>
    <submittedName>
        <fullName evidence="3">Uncharacterized protein</fullName>
    </submittedName>
</protein>
<feature type="compositionally biased region" description="Low complexity" evidence="1">
    <location>
        <begin position="106"/>
        <end position="152"/>
    </location>
</feature>
<keyword evidence="2" id="KW-1133">Transmembrane helix</keyword>
<evidence type="ECO:0000313" key="4">
    <source>
        <dbReference type="Proteomes" id="UP001595075"/>
    </source>
</evidence>
<accession>A0ABR4D4H5</accession>
<reference evidence="3 4" key="1">
    <citation type="journal article" date="2024" name="Commun. Biol.">
        <title>Comparative genomic analysis of thermophilic fungi reveals convergent evolutionary adaptations and gene losses.</title>
        <authorList>
            <person name="Steindorff A.S."/>
            <person name="Aguilar-Pontes M.V."/>
            <person name="Robinson A.J."/>
            <person name="Andreopoulos B."/>
            <person name="LaButti K."/>
            <person name="Kuo A."/>
            <person name="Mondo S."/>
            <person name="Riley R."/>
            <person name="Otillar R."/>
            <person name="Haridas S."/>
            <person name="Lipzen A."/>
            <person name="Grimwood J."/>
            <person name="Schmutz J."/>
            <person name="Clum A."/>
            <person name="Reid I.D."/>
            <person name="Moisan M.C."/>
            <person name="Butler G."/>
            <person name="Nguyen T.T.M."/>
            <person name="Dewar K."/>
            <person name="Conant G."/>
            <person name="Drula E."/>
            <person name="Henrissat B."/>
            <person name="Hansel C."/>
            <person name="Singer S."/>
            <person name="Hutchinson M.I."/>
            <person name="de Vries R.P."/>
            <person name="Natvig D.O."/>
            <person name="Powell A.J."/>
            <person name="Tsang A."/>
            <person name="Grigoriev I.V."/>
        </authorList>
    </citation>
    <scope>NUCLEOTIDE SEQUENCE [LARGE SCALE GENOMIC DNA]</scope>
    <source>
        <strain evidence="3 4">CBS 494.80</strain>
    </source>
</reference>
<evidence type="ECO:0000256" key="1">
    <source>
        <dbReference type="SAM" id="MobiDB-lite"/>
    </source>
</evidence>
<dbReference type="EMBL" id="JAZHXI010000001">
    <property type="protein sequence ID" value="KAL2076234.1"/>
    <property type="molecule type" value="Genomic_DNA"/>
</dbReference>
<keyword evidence="4" id="KW-1185">Reference proteome</keyword>
<sequence>MQYSQYNPDSLLDTVCSAAKDVRICPSSVQVEVVAPLTLPVAVVCAANQDTCVRECGGSNGNPCTVPGQVPCIGINICCPLNNLCYYDSSNVARCSPLSPSPLPPSTTTSSTSKSSTAPNPSPFTTTSTQPVTTTTNTPTTTTRLPTTTPTTTPYPNPSPPSSVTLSSNSSTFWTPAATGGVTGGAIGGIIILIMSICLCIRRRRSHPKPIADPHLSHLPIAKST</sequence>
<dbReference type="Proteomes" id="UP001595075">
    <property type="component" value="Unassembled WGS sequence"/>
</dbReference>
<feature type="region of interest" description="Disordered" evidence="1">
    <location>
        <begin position="98"/>
        <end position="167"/>
    </location>
</feature>
<evidence type="ECO:0000313" key="3">
    <source>
        <dbReference type="EMBL" id="KAL2076234.1"/>
    </source>
</evidence>
<comment type="caution">
    <text evidence="3">The sequence shown here is derived from an EMBL/GenBank/DDBJ whole genome shotgun (WGS) entry which is preliminary data.</text>
</comment>